<comment type="caution">
    <text evidence="2">The sequence shown here is derived from an EMBL/GenBank/DDBJ whole genome shotgun (WGS) entry which is preliminary data.</text>
</comment>
<reference evidence="2 3" key="1">
    <citation type="submission" date="2013-09" db="EMBL/GenBank/DDBJ databases">
        <title>Corchorus capsularis genome sequencing.</title>
        <authorList>
            <person name="Alam M."/>
            <person name="Haque M.S."/>
            <person name="Islam M.S."/>
            <person name="Emdad E.M."/>
            <person name="Islam M.M."/>
            <person name="Ahmed B."/>
            <person name="Halim A."/>
            <person name="Hossen Q.M.M."/>
            <person name="Hossain M.Z."/>
            <person name="Ahmed R."/>
            <person name="Khan M.M."/>
            <person name="Islam R."/>
            <person name="Rashid M.M."/>
            <person name="Khan S.A."/>
            <person name="Rahman M.S."/>
            <person name="Alam M."/>
        </authorList>
    </citation>
    <scope>NUCLEOTIDE SEQUENCE [LARGE SCALE GENOMIC DNA]</scope>
    <source>
        <strain evidence="3">cv. CVL-1</strain>
        <tissue evidence="2">Whole seedling</tissue>
    </source>
</reference>
<evidence type="ECO:0000256" key="1">
    <source>
        <dbReference type="SAM" id="MobiDB-lite"/>
    </source>
</evidence>
<accession>A0A1R3K4B5</accession>
<name>A0A1R3K4B5_COCAP</name>
<organism evidence="2 3">
    <name type="scientific">Corchorus capsularis</name>
    <name type="common">Jute</name>
    <dbReference type="NCBI Taxonomy" id="210143"/>
    <lineage>
        <taxon>Eukaryota</taxon>
        <taxon>Viridiplantae</taxon>
        <taxon>Streptophyta</taxon>
        <taxon>Embryophyta</taxon>
        <taxon>Tracheophyta</taxon>
        <taxon>Spermatophyta</taxon>
        <taxon>Magnoliopsida</taxon>
        <taxon>eudicotyledons</taxon>
        <taxon>Gunneridae</taxon>
        <taxon>Pentapetalae</taxon>
        <taxon>rosids</taxon>
        <taxon>malvids</taxon>
        <taxon>Malvales</taxon>
        <taxon>Malvaceae</taxon>
        <taxon>Grewioideae</taxon>
        <taxon>Apeibeae</taxon>
        <taxon>Corchorus</taxon>
    </lineage>
</organism>
<dbReference type="OrthoDB" id="1689420at2759"/>
<sequence length="290" mass="32943">MANSSQPFGERGTKAKPIYEVLANSHIAVLEDKVDATNAQVAKLVNLITTKMESKACGLCSLEDHPTDMCPTLYEEEVNEVNAIGNAPYVNPYNSWWRPNPLRYGNTTQSRPNPFPQGQQNFQPKQILSRPQGLPHKHRTAKSKRQGKEASSMMWHNQFEKVKRGIIARFPNANTEGLHCRKEIFVAVEWRLWWRDIGDEKKEEKEEDSVKKKSTGAKRRRISKTQPFKVSSCWLEDSFGNASEVVCVSPRSIMEASITQLIEVGTPSCLADKGDSKKECLYIDLKEYKN</sequence>
<proteinExistence type="predicted"/>
<dbReference type="AlphaFoldDB" id="A0A1R3K4B5"/>
<dbReference type="EMBL" id="AWWV01006332">
    <property type="protein sequence ID" value="OMP01911.1"/>
    <property type="molecule type" value="Genomic_DNA"/>
</dbReference>
<evidence type="ECO:0000313" key="2">
    <source>
        <dbReference type="EMBL" id="OMP01911.1"/>
    </source>
</evidence>
<gene>
    <name evidence="2" type="ORF">CCACVL1_02980</name>
</gene>
<evidence type="ECO:0000313" key="3">
    <source>
        <dbReference type="Proteomes" id="UP000188268"/>
    </source>
</evidence>
<feature type="region of interest" description="Disordered" evidence="1">
    <location>
        <begin position="104"/>
        <end position="152"/>
    </location>
</feature>
<dbReference type="Gramene" id="OMP01911">
    <property type="protein sequence ID" value="OMP01911"/>
    <property type="gene ID" value="CCACVL1_02980"/>
</dbReference>
<dbReference type="Proteomes" id="UP000188268">
    <property type="component" value="Unassembled WGS sequence"/>
</dbReference>
<protein>
    <submittedName>
        <fullName evidence="2">Uncharacterized protein</fullName>
    </submittedName>
</protein>
<feature type="compositionally biased region" description="Basic residues" evidence="1">
    <location>
        <begin position="135"/>
        <end position="145"/>
    </location>
</feature>
<keyword evidence="3" id="KW-1185">Reference proteome</keyword>